<dbReference type="PANTHER" id="PTHR13090:SF1">
    <property type="entry name" value="ARGININE-HYDROXYLASE NDUFAF5, MITOCHONDRIAL"/>
    <property type="match status" value="1"/>
</dbReference>
<gene>
    <name evidence="4" type="ORF">ROR02_17210</name>
</gene>
<dbReference type="AlphaFoldDB" id="A0A512H861"/>
<organism evidence="4 5">
    <name type="scientific">Pararhodospirillum oryzae</name>
    <dbReference type="NCBI Taxonomy" id="478448"/>
    <lineage>
        <taxon>Bacteria</taxon>
        <taxon>Pseudomonadati</taxon>
        <taxon>Pseudomonadota</taxon>
        <taxon>Alphaproteobacteria</taxon>
        <taxon>Rhodospirillales</taxon>
        <taxon>Rhodospirillaceae</taxon>
        <taxon>Pararhodospirillum</taxon>
    </lineage>
</organism>
<evidence type="ECO:0000313" key="4">
    <source>
        <dbReference type="EMBL" id="GEO81590.1"/>
    </source>
</evidence>
<evidence type="ECO:0000313" key="5">
    <source>
        <dbReference type="Proteomes" id="UP000321567"/>
    </source>
</evidence>
<dbReference type="Proteomes" id="UP000321567">
    <property type="component" value="Unassembled WGS sequence"/>
</dbReference>
<dbReference type="GO" id="GO:0032259">
    <property type="term" value="P:methylation"/>
    <property type="evidence" value="ECO:0007669"/>
    <property type="project" value="UniProtKB-KW"/>
</dbReference>
<keyword evidence="1 4" id="KW-0489">Methyltransferase</keyword>
<name>A0A512H861_9PROT</name>
<evidence type="ECO:0000259" key="3">
    <source>
        <dbReference type="Pfam" id="PF08241"/>
    </source>
</evidence>
<accession>A0A512H861</accession>
<evidence type="ECO:0000256" key="1">
    <source>
        <dbReference type="ARBA" id="ARBA00022603"/>
    </source>
</evidence>
<dbReference type="EMBL" id="BJZO01000041">
    <property type="protein sequence ID" value="GEO81590.1"/>
    <property type="molecule type" value="Genomic_DNA"/>
</dbReference>
<keyword evidence="2 4" id="KW-0808">Transferase</keyword>
<evidence type="ECO:0000256" key="2">
    <source>
        <dbReference type="ARBA" id="ARBA00022679"/>
    </source>
</evidence>
<dbReference type="InterPro" id="IPR013216">
    <property type="entry name" value="Methyltransf_11"/>
</dbReference>
<dbReference type="InterPro" id="IPR050602">
    <property type="entry name" value="Malonyl-ACP_OMT"/>
</dbReference>
<sequence length="281" mass="30296">MSSPSDPMSVFDRALVRRHRERAAPAFDAHDFLFVEAAERLVERLDDIVRPFPVALDLGCHAGAVGQALERTGLRARKGIETLVQADLAPALARRAARALPDVPTFVADEEWLPLRPASLDLVLSALSLHWVNDLPGVLVQLRRALRPGGVLLASLLGGETLVELRACLAEAELAVEGGVSPRCSPLAAVRDVGDLLVRAGFALPTVDAEAIPVHYAEPVRLLADLRGMGESNAVAARRRVPLRRETLARALELYNARHATPEGRVVATFEVITLIAWAPG</sequence>
<dbReference type="SUPFAM" id="SSF53335">
    <property type="entry name" value="S-adenosyl-L-methionine-dependent methyltransferases"/>
    <property type="match status" value="1"/>
</dbReference>
<protein>
    <submittedName>
        <fullName evidence="4">SAM-dependent methyltransferase</fullName>
    </submittedName>
</protein>
<keyword evidence="5" id="KW-1185">Reference proteome</keyword>
<dbReference type="GO" id="GO:0008757">
    <property type="term" value="F:S-adenosylmethionine-dependent methyltransferase activity"/>
    <property type="evidence" value="ECO:0007669"/>
    <property type="project" value="InterPro"/>
</dbReference>
<reference evidence="4 5" key="1">
    <citation type="submission" date="2019-07" db="EMBL/GenBank/DDBJ databases">
        <title>Whole genome shotgun sequence of Rhodospirillum oryzae NBRC 107573.</title>
        <authorList>
            <person name="Hosoyama A."/>
            <person name="Uohara A."/>
            <person name="Ohji S."/>
            <person name="Ichikawa N."/>
        </authorList>
    </citation>
    <scope>NUCLEOTIDE SEQUENCE [LARGE SCALE GENOMIC DNA]</scope>
    <source>
        <strain evidence="4 5">NBRC 107573</strain>
    </source>
</reference>
<feature type="domain" description="Methyltransferase type 11" evidence="3">
    <location>
        <begin position="56"/>
        <end position="153"/>
    </location>
</feature>
<proteinExistence type="predicted"/>
<comment type="caution">
    <text evidence="4">The sequence shown here is derived from an EMBL/GenBank/DDBJ whole genome shotgun (WGS) entry which is preliminary data.</text>
</comment>
<dbReference type="PANTHER" id="PTHR13090">
    <property type="entry name" value="ARGININE-HYDROXYLASE NDUFAF5, MITOCHONDRIAL"/>
    <property type="match status" value="1"/>
</dbReference>
<dbReference type="CDD" id="cd02440">
    <property type="entry name" value="AdoMet_MTases"/>
    <property type="match status" value="1"/>
</dbReference>
<dbReference type="InterPro" id="IPR029063">
    <property type="entry name" value="SAM-dependent_MTases_sf"/>
</dbReference>
<dbReference type="Pfam" id="PF08241">
    <property type="entry name" value="Methyltransf_11"/>
    <property type="match status" value="1"/>
</dbReference>
<dbReference type="Gene3D" id="3.40.50.150">
    <property type="entry name" value="Vaccinia Virus protein VP39"/>
    <property type="match status" value="1"/>
</dbReference>